<evidence type="ECO:0000313" key="3">
    <source>
        <dbReference type="Proteomes" id="UP000008460"/>
    </source>
</evidence>
<keyword evidence="3" id="KW-1185">Reference proteome</keyword>
<dbReference type="KEGG" id="cfi:Celf_2088"/>
<keyword evidence="1" id="KW-0732">Signal</keyword>
<evidence type="ECO:0000256" key="1">
    <source>
        <dbReference type="SAM" id="SignalP"/>
    </source>
</evidence>
<accession>F4H0W9</accession>
<name>F4H0W9_CELFA</name>
<proteinExistence type="predicted"/>
<dbReference type="HOGENOM" id="CLU_146479_0_0_11"/>
<feature type="signal peptide" evidence="1">
    <location>
        <begin position="1"/>
        <end position="25"/>
    </location>
</feature>
<organism evidence="2 3">
    <name type="scientific">Cellulomonas fimi (strain ATCC 484 / DSM 20113 / JCM 1341 / CCUG 24087 / LMG 16345 / NBRC 15513 / NCIMB 8980 / NCTC 7547 / NRS-133)</name>
    <dbReference type="NCBI Taxonomy" id="590998"/>
    <lineage>
        <taxon>Bacteria</taxon>
        <taxon>Bacillati</taxon>
        <taxon>Actinomycetota</taxon>
        <taxon>Actinomycetes</taxon>
        <taxon>Micrococcales</taxon>
        <taxon>Cellulomonadaceae</taxon>
        <taxon>Cellulomonas</taxon>
    </lineage>
</organism>
<dbReference type="Proteomes" id="UP000008460">
    <property type="component" value="Chromosome"/>
</dbReference>
<dbReference type="AlphaFoldDB" id="F4H0W9"/>
<evidence type="ECO:0000313" key="2">
    <source>
        <dbReference type="EMBL" id="AEE46216.1"/>
    </source>
</evidence>
<protein>
    <recommendedName>
        <fullName evidence="4">Nuclear transport factor 2 family protein</fullName>
    </recommendedName>
</protein>
<dbReference type="InterPro" id="IPR032710">
    <property type="entry name" value="NTF2-like_dom_sf"/>
</dbReference>
<dbReference type="EMBL" id="CP002666">
    <property type="protein sequence ID" value="AEE46216.1"/>
    <property type="molecule type" value="Genomic_DNA"/>
</dbReference>
<dbReference type="RefSeq" id="WP_013771242.1">
    <property type="nucleotide sequence ID" value="NC_015514.1"/>
</dbReference>
<gene>
    <name evidence="2" type="ordered locus">Celf_2088</name>
</gene>
<evidence type="ECO:0008006" key="4">
    <source>
        <dbReference type="Google" id="ProtNLM"/>
    </source>
</evidence>
<feature type="chain" id="PRO_5003310802" description="Nuclear transport factor 2 family protein" evidence="1">
    <location>
        <begin position="26"/>
        <end position="143"/>
    </location>
</feature>
<reference evidence="2 3" key="1">
    <citation type="submission" date="2011-04" db="EMBL/GenBank/DDBJ databases">
        <title>Complete sequence of Cellulomonas fimi ATCC 484.</title>
        <authorList>
            <consortium name="US DOE Joint Genome Institute"/>
            <person name="Lucas S."/>
            <person name="Han J."/>
            <person name="Lapidus A."/>
            <person name="Cheng J.-F."/>
            <person name="Goodwin L."/>
            <person name="Pitluck S."/>
            <person name="Peters L."/>
            <person name="Chertkov O."/>
            <person name="Detter J.C."/>
            <person name="Han C."/>
            <person name="Tapia R."/>
            <person name="Land M."/>
            <person name="Hauser L."/>
            <person name="Kyrpides N."/>
            <person name="Ivanova N."/>
            <person name="Ovchinnikova G."/>
            <person name="Pagani I."/>
            <person name="Mead D."/>
            <person name="Brumm P."/>
            <person name="Woyke T."/>
        </authorList>
    </citation>
    <scope>NUCLEOTIDE SEQUENCE [LARGE SCALE GENOMIC DNA]</scope>
    <source>
        <strain evidence="3">ATCC 484 / DSM 20113 / JCM 1341 / NBRC 15513 / NCIMB 8980 / NCTC 7547</strain>
    </source>
</reference>
<dbReference type="STRING" id="590998.Celf_2088"/>
<dbReference type="SUPFAM" id="SSF54427">
    <property type="entry name" value="NTF2-like"/>
    <property type="match status" value="1"/>
</dbReference>
<sequence length="143" mass="14656">MRTTTARGAALLLATLLVTPCAACAGTARTADARDVVRDFYDAVDAGDGARACALLTPGVVETVEEDEGVACAEALVDGDLADLLRSRAPATDAQVTRAGGEAQVRTALDTVFLTASGTSWLVSAASCDPRPPRPYDCDLEAA</sequence>